<accession>A0ABR1IK14</accession>
<evidence type="ECO:0000313" key="1">
    <source>
        <dbReference type="EMBL" id="KAK7434877.1"/>
    </source>
</evidence>
<reference evidence="1 2" key="1">
    <citation type="submission" date="2024-01" db="EMBL/GenBank/DDBJ databases">
        <title>A draft genome for the cacao thread blight pathogen Marasmiellus scandens.</title>
        <authorList>
            <person name="Baruah I.K."/>
            <person name="Leung J."/>
            <person name="Bukari Y."/>
            <person name="Amoako-Attah I."/>
            <person name="Meinhardt L.W."/>
            <person name="Bailey B.A."/>
            <person name="Cohen S.P."/>
        </authorList>
    </citation>
    <scope>NUCLEOTIDE SEQUENCE [LARGE SCALE GENOMIC DNA]</scope>
    <source>
        <strain evidence="1 2">GH-19</strain>
    </source>
</reference>
<organism evidence="1 2">
    <name type="scientific">Marasmiellus scandens</name>
    <dbReference type="NCBI Taxonomy" id="2682957"/>
    <lineage>
        <taxon>Eukaryota</taxon>
        <taxon>Fungi</taxon>
        <taxon>Dikarya</taxon>
        <taxon>Basidiomycota</taxon>
        <taxon>Agaricomycotina</taxon>
        <taxon>Agaricomycetes</taxon>
        <taxon>Agaricomycetidae</taxon>
        <taxon>Agaricales</taxon>
        <taxon>Marasmiineae</taxon>
        <taxon>Omphalotaceae</taxon>
        <taxon>Marasmiellus</taxon>
    </lineage>
</organism>
<dbReference type="EMBL" id="JBANRG010000115">
    <property type="protein sequence ID" value="KAK7434877.1"/>
    <property type="molecule type" value="Genomic_DNA"/>
</dbReference>
<sequence length="117" mass="13783">MFEQVSNLLKVLEKRFDGKLQKAFHIIRARKAISLNVPKRTPATKVRMICAIKNYMDQLSWRKDPNPEWTTFHEIISDDDMLSEYRLSECESHPYDELDSDGSVDSTWVDKTFGLEW</sequence>
<name>A0ABR1IK14_9AGAR</name>
<comment type="caution">
    <text evidence="1">The sequence shown here is derived from an EMBL/GenBank/DDBJ whole genome shotgun (WGS) entry which is preliminary data.</text>
</comment>
<evidence type="ECO:0008006" key="3">
    <source>
        <dbReference type="Google" id="ProtNLM"/>
    </source>
</evidence>
<proteinExistence type="predicted"/>
<dbReference type="Proteomes" id="UP001498398">
    <property type="component" value="Unassembled WGS sequence"/>
</dbReference>
<evidence type="ECO:0000313" key="2">
    <source>
        <dbReference type="Proteomes" id="UP001498398"/>
    </source>
</evidence>
<protein>
    <recommendedName>
        <fullName evidence="3">Transposase</fullName>
    </recommendedName>
</protein>
<gene>
    <name evidence="1" type="ORF">VKT23_019980</name>
</gene>
<keyword evidence="2" id="KW-1185">Reference proteome</keyword>